<gene>
    <name evidence="1" type="ORF">PR048_001120</name>
</gene>
<dbReference type="Proteomes" id="UP001159363">
    <property type="component" value="Chromosome 1"/>
</dbReference>
<organism evidence="1 2">
    <name type="scientific">Dryococelus australis</name>
    <dbReference type="NCBI Taxonomy" id="614101"/>
    <lineage>
        <taxon>Eukaryota</taxon>
        <taxon>Metazoa</taxon>
        <taxon>Ecdysozoa</taxon>
        <taxon>Arthropoda</taxon>
        <taxon>Hexapoda</taxon>
        <taxon>Insecta</taxon>
        <taxon>Pterygota</taxon>
        <taxon>Neoptera</taxon>
        <taxon>Polyneoptera</taxon>
        <taxon>Phasmatodea</taxon>
        <taxon>Verophasmatodea</taxon>
        <taxon>Anareolatae</taxon>
        <taxon>Phasmatidae</taxon>
        <taxon>Eurycanthinae</taxon>
        <taxon>Dryococelus</taxon>
    </lineage>
</organism>
<protein>
    <submittedName>
        <fullName evidence="1">Uncharacterized protein</fullName>
    </submittedName>
</protein>
<comment type="caution">
    <text evidence="1">The sequence shown here is derived from an EMBL/GenBank/DDBJ whole genome shotgun (WGS) entry which is preliminary data.</text>
</comment>
<accession>A0ABQ9IGK2</accession>
<reference evidence="1 2" key="1">
    <citation type="submission" date="2023-02" db="EMBL/GenBank/DDBJ databases">
        <title>LHISI_Scaffold_Assembly.</title>
        <authorList>
            <person name="Stuart O.P."/>
            <person name="Cleave R."/>
            <person name="Magrath M.J.L."/>
            <person name="Mikheyev A.S."/>
        </authorList>
    </citation>
    <scope>NUCLEOTIDE SEQUENCE [LARGE SCALE GENOMIC DNA]</scope>
    <source>
        <strain evidence="1">Daus_M_001</strain>
        <tissue evidence="1">Leg muscle</tissue>
    </source>
</reference>
<name>A0ABQ9IGK2_9NEOP</name>
<proteinExistence type="predicted"/>
<evidence type="ECO:0000313" key="1">
    <source>
        <dbReference type="EMBL" id="KAJ8895782.1"/>
    </source>
</evidence>
<keyword evidence="2" id="KW-1185">Reference proteome</keyword>
<dbReference type="EMBL" id="JARBHB010000001">
    <property type="protein sequence ID" value="KAJ8895782.1"/>
    <property type="molecule type" value="Genomic_DNA"/>
</dbReference>
<evidence type="ECO:0000313" key="2">
    <source>
        <dbReference type="Proteomes" id="UP001159363"/>
    </source>
</evidence>
<sequence>MCIRFGHCEGGTNNVKLCKLVDTPIITYKAVETLKHHASTDYHKGNMIASHNFLMVMDGKYDDVILTGKKVIEENMKTYPYNQNSYILWSTKHTTKWT</sequence>